<evidence type="ECO:0000313" key="3">
    <source>
        <dbReference type="Proteomes" id="UP000005824"/>
    </source>
</evidence>
<dbReference type="InParanoid" id="B4D3E9"/>
<comment type="caution">
    <text evidence="2">The sequence shown here is derived from an EMBL/GenBank/DDBJ whole genome shotgun (WGS) entry which is preliminary data.</text>
</comment>
<dbReference type="EMBL" id="ABVL01000009">
    <property type="protein sequence ID" value="EDY19260.1"/>
    <property type="molecule type" value="Genomic_DNA"/>
</dbReference>
<evidence type="ECO:0000256" key="1">
    <source>
        <dbReference type="SAM" id="MobiDB-lite"/>
    </source>
</evidence>
<sequence length="202" mass="22596" precursor="true">MRLLLVIVVVLPAIGSLAEDLRSSDGTIYHHIKEVKAEPDGLLFVYDKGIAKVDFERLSPEMQRRFGYDRQKAAVYRAHQVATVQENQQIVRVHEEKDLERIRKMVESGASGDELMYSGGLGSGTAARYTRQLQREMEAKQETTIAAARQPRTFWNAPFWQSPVVQVIGAVLRGAAGGGGRGGFDNHRGFSQDFDEYRRGGE</sequence>
<reference evidence="2 3" key="1">
    <citation type="journal article" date="2011" name="J. Bacteriol.">
        <title>Genome sequence of Chthoniobacter flavus Ellin428, an aerobic heterotrophic soil bacterium.</title>
        <authorList>
            <person name="Kant R."/>
            <person name="van Passel M.W."/>
            <person name="Palva A."/>
            <person name="Lucas S."/>
            <person name="Lapidus A."/>
            <person name="Glavina Del Rio T."/>
            <person name="Dalin E."/>
            <person name="Tice H."/>
            <person name="Bruce D."/>
            <person name="Goodwin L."/>
            <person name="Pitluck S."/>
            <person name="Larimer F.W."/>
            <person name="Land M.L."/>
            <person name="Hauser L."/>
            <person name="Sangwan P."/>
            <person name="de Vos W.M."/>
            <person name="Janssen P.H."/>
            <person name="Smidt H."/>
        </authorList>
    </citation>
    <scope>NUCLEOTIDE SEQUENCE [LARGE SCALE GENOMIC DNA]</scope>
    <source>
        <strain evidence="2 3">Ellin428</strain>
    </source>
</reference>
<organism evidence="2 3">
    <name type="scientific">Chthoniobacter flavus Ellin428</name>
    <dbReference type="NCBI Taxonomy" id="497964"/>
    <lineage>
        <taxon>Bacteria</taxon>
        <taxon>Pseudomonadati</taxon>
        <taxon>Verrucomicrobiota</taxon>
        <taxon>Spartobacteria</taxon>
        <taxon>Chthoniobacterales</taxon>
        <taxon>Chthoniobacteraceae</taxon>
        <taxon>Chthoniobacter</taxon>
    </lineage>
</organism>
<dbReference type="Proteomes" id="UP000005824">
    <property type="component" value="Unassembled WGS sequence"/>
</dbReference>
<keyword evidence="3" id="KW-1185">Reference proteome</keyword>
<gene>
    <name evidence="2" type="ORF">CfE428DRAFT_3437</name>
</gene>
<feature type="compositionally biased region" description="Basic and acidic residues" evidence="1">
    <location>
        <begin position="184"/>
        <end position="202"/>
    </location>
</feature>
<proteinExistence type="predicted"/>
<evidence type="ECO:0000313" key="2">
    <source>
        <dbReference type="EMBL" id="EDY19260.1"/>
    </source>
</evidence>
<name>B4D3E9_9BACT</name>
<feature type="region of interest" description="Disordered" evidence="1">
    <location>
        <begin position="183"/>
        <end position="202"/>
    </location>
</feature>
<dbReference type="RefSeq" id="WP_006980762.1">
    <property type="nucleotide sequence ID" value="NZ_ABVL01000009.1"/>
</dbReference>
<accession>B4D3E9</accession>
<dbReference type="AlphaFoldDB" id="B4D3E9"/>
<protein>
    <submittedName>
        <fullName evidence="2">Uncharacterized protein</fullName>
    </submittedName>
</protein>